<evidence type="ECO:0000313" key="2">
    <source>
        <dbReference type="Proteomes" id="UP000076023"/>
    </source>
</evidence>
<dbReference type="AlphaFoldDB" id="A0A146GEL0"/>
<gene>
    <name evidence="1" type="ORF">TSACC_23350</name>
</gene>
<dbReference type="InterPro" id="IPR025990">
    <property type="entry name" value="zinc_ribbon_bacterial"/>
</dbReference>
<dbReference type="RefSeq" id="WP_075080506.1">
    <property type="nucleotide sequence ID" value="NZ_BDCO01000002.1"/>
</dbReference>
<dbReference type="InParanoid" id="A0A146GEL0"/>
<accession>A0A146GEL0</accession>
<dbReference type="OrthoDB" id="9814566at2"/>
<sequence length="61" mass="6637">MNLIEDTTIVCPFCGESFAIEVDTEEGSYTTIEDCAVCCRPLALTIRCHPGEVETIDVEPG</sequence>
<organism evidence="1 2">
    <name type="scientific">Terrimicrobium sacchariphilum</name>
    <dbReference type="NCBI Taxonomy" id="690879"/>
    <lineage>
        <taxon>Bacteria</taxon>
        <taxon>Pseudomonadati</taxon>
        <taxon>Verrucomicrobiota</taxon>
        <taxon>Terrimicrobiia</taxon>
        <taxon>Terrimicrobiales</taxon>
        <taxon>Terrimicrobiaceae</taxon>
        <taxon>Terrimicrobium</taxon>
    </lineage>
</organism>
<dbReference type="STRING" id="690879.TSACC_23350"/>
<reference evidence="2" key="1">
    <citation type="journal article" date="2017" name="Genome Announc.">
        <title>Draft Genome Sequence of Terrimicrobium sacchariphilum NM-5T, a Facultative Anaerobic Soil Bacterium of the Class Spartobacteria.</title>
        <authorList>
            <person name="Qiu Y.L."/>
            <person name="Tourlousse D.M."/>
            <person name="Matsuura N."/>
            <person name="Ohashi A."/>
            <person name="Sekiguchi Y."/>
        </authorList>
    </citation>
    <scope>NUCLEOTIDE SEQUENCE [LARGE SCALE GENOMIC DNA]</scope>
    <source>
        <strain evidence="2">NM-5</strain>
    </source>
</reference>
<dbReference type="EMBL" id="BDCO01000002">
    <property type="protein sequence ID" value="GAT34916.1"/>
    <property type="molecule type" value="Genomic_DNA"/>
</dbReference>
<dbReference type="Proteomes" id="UP000076023">
    <property type="component" value="Unassembled WGS sequence"/>
</dbReference>
<protein>
    <submittedName>
        <fullName evidence="1">Cysteine-rich CPXCG</fullName>
    </submittedName>
</protein>
<name>A0A146GEL0_TERSA</name>
<proteinExistence type="predicted"/>
<keyword evidence="2" id="KW-1185">Reference proteome</keyword>
<comment type="caution">
    <text evidence="1">The sequence shown here is derived from an EMBL/GenBank/DDBJ whole genome shotgun (WGS) entry which is preliminary data.</text>
</comment>
<evidence type="ECO:0000313" key="1">
    <source>
        <dbReference type="EMBL" id="GAT34916.1"/>
    </source>
</evidence>
<dbReference type="Pfam" id="PF14255">
    <property type="entry name" value="Zn_ribbon_21"/>
    <property type="match status" value="1"/>
</dbReference>